<dbReference type="Proteomes" id="UP000887575">
    <property type="component" value="Unassembled WGS sequence"/>
</dbReference>
<dbReference type="PRINTS" id="PR00315">
    <property type="entry name" value="ELONGATNFCT"/>
</dbReference>
<evidence type="ECO:0000256" key="19">
    <source>
        <dbReference type="ARBA" id="ARBA00022989"/>
    </source>
</evidence>
<dbReference type="CDD" id="cd03693">
    <property type="entry name" value="EF1_alpha_II"/>
    <property type="match status" value="1"/>
</dbReference>
<dbReference type="InterPro" id="IPR009001">
    <property type="entry name" value="Transl_elong_EF1A/Init_IF2_C"/>
</dbReference>
<dbReference type="InterPro" id="IPR001173">
    <property type="entry name" value="Glyco_trans_2-like"/>
</dbReference>
<dbReference type="FunFam" id="2.40.30.10:FF:000003">
    <property type="entry name" value="Elongation factor 1-alpha"/>
    <property type="match status" value="1"/>
</dbReference>
<dbReference type="InterPro" id="IPR054696">
    <property type="entry name" value="GTP-eEF1A_C"/>
</dbReference>
<keyword evidence="12" id="KW-0812">Transmembrane</keyword>
<keyword evidence="25 26" id="KW-0464">Manganese</keyword>
<keyword evidence="19" id="KW-1133">Transmembrane helix</keyword>
<proteinExistence type="inferred from homology"/>
<comment type="subcellular location">
    <subcellularLocation>
        <location evidence="4">Cytoplasm</location>
    </subcellularLocation>
    <subcellularLocation>
        <location evidence="3 26">Golgi apparatus membrane</location>
        <topology evidence="3 26">Single-pass type II membrane protein</topology>
    </subcellularLocation>
</comment>
<evidence type="ECO:0000256" key="1">
    <source>
        <dbReference type="ARBA" id="ARBA00001936"/>
    </source>
</evidence>
<dbReference type="Pfam" id="PF00652">
    <property type="entry name" value="Ricin_B_lectin"/>
    <property type="match status" value="1"/>
</dbReference>
<evidence type="ECO:0000256" key="26">
    <source>
        <dbReference type="RuleBase" id="RU361242"/>
    </source>
</evidence>
<evidence type="ECO:0000256" key="17">
    <source>
        <dbReference type="ARBA" id="ARBA00022917"/>
    </source>
</evidence>
<dbReference type="SUPFAM" id="SSF50370">
    <property type="entry name" value="Ricin B-like lectins"/>
    <property type="match status" value="1"/>
</dbReference>
<dbReference type="CDD" id="cd01883">
    <property type="entry name" value="EF1_alpha"/>
    <property type="match status" value="1"/>
</dbReference>
<dbReference type="GO" id="GO:0004653">
    <property type="term" value="F:polypeptide N-acetylgalactosaminyltransferase activity"/>
    <property type="evidence" value="ECO:0007669"/>
    <property type="project" value="TreeGrafter"/>
</dbReference>
<organism evidence="29 30">
    <name type="scientific">Mesorhabditis belari</name>
    <dbReference type="NCBI Taxonomy" id="2138241"/>
    <lineage>
        <taxon>Eukaryota</taxon>
        <taxon>Metazoa</taxon>
        <taxon>Ecdysozoa</taxon>
        <taxon>Nematoda</taxon>
        <taxon>Chromadorea</taxon>
        <taxon>Rhabditida</taxon>
        <taxon>Rhabditina</taxon>
        <taxon>Rhabditomorpha</taxon>
        <taxon>Rhabditoidea</taxon>
        <taxon>Rhabditidae</taxon>
        <taxon>Mesorhabditinae</taxon>
        <taxon>Mesorhabditis</taxon>
    </lineage>
</organism>
<evidence type="ECO:0000256" key="12">
    <source>
        <dbReference type="ARBA" id="ARBA00022692"/>
    </source>
</evidence>
<dbReference type="SMART" id="SM00458">
    <property type="entry name" value="RICIN"/>
    <property type="match status" value="1"/>
</dbReference>
<evidence type="ECO:0000256" key="13">
    <source>
        <dbReference type="ARBA" id="ARBA00022723"/>
    </source>
</evidence>
<dbReference type="FunFam" id="2.40.30.10:FF:000005">
    <property type="entry name" value="Elongation factor 1-alpha"/>
    <property type="match status" value="1"/>
</dbReference>
<dbReference type="InterPro" id="IPR000772">
    <property type="entry name" value="Ricin_B_lectin"/>
</dbReference>
<reference evidence="30 31" key="1">
    <citation type="submission" date="2024-02" db="UniProtKB">
        <authorList>
            <consortium name="WormBaseParasite"/>
        </authorList>
    </citation>
    <scope>IDENTIFICATION</scope>
</reference>
<dbReference type="PROSITE" id="PS50231">
    <property type="entry name" value="RICIN_B_LECTIN"/>
    <property type="match status" value="1"/>
</dbReference>
<evidence type="ECO:0000256" key="25">
    <source>
        <dbReference type="ARBA" id="ARBA00023211"/>
    </source>
</evidence>
<comment type="cofactor">
    <cofactor evidence="1 26">
        <name>Mn(2+)</name>
        <dbReference type="ChEBI" id="CHEBI:29035"/>
    </cofactor>
</comment>
<keyword evidence="22" id="KW-0472">Membrane</keyword>
<evidence type="ECO:0000256" key="10">
    <source>
        <dbReference type="ARBA" id="ARBA00022676"/>
    </source>
</evidence>
<dbReference type="PROSITE" id="PS51722">
    <property type="entry name" value="G_TR_2"/>
    <property type="match status" value="1"/>
</dbReference>
<keyword evidence="16" id="KW-0251">Elongation factor</keyword>
<dbReference type="Gene3D" id="3.90.550.10">
    <property type="entry name" value="Spore Coat Polysaccharide Biosynthesis Protein SpsA, Chain A"/>
    <property type="match status" value="1"/>
</dbReference>
<evidence type="ECO:0000256" key="8">
    <source>
        <dbReference type="ARBA" id="ARBA00022490"/>
    </source>
</evidence>
<dbReference type="GO" id="GO:0030246">
    <property type="term" value="F:carbohydrate binding"/>
    <property type="evidence" value="ECO:0007669"/>
    <property type="project" value="UniProtKB-KW"/>
</dbReference>
<keyword evidence="9" id="KW-0597">Phosphoprotein</keyword>
<dbReference type="Pfam" id="PF00009">
    <property type="entry name" value="GTP_EFTU"/>
    <property type="match status" value="1"/>
</dbReference>
<keyword evidence="8" id="KW-0963">Cytoplasm</keyword>
<dbReference type="InterPro" id="IPR035992">
    <property type="entry name" value="Ricin_B-like_lectins"/>
</dbReference>
<evidence type="ECO:0000256" key="27">
    <source>
        <dbReference type="SAM" id="MobiDB-lite"/>
    </source>
</evidence>
<dbReference type="EC" id="2.4.1.-" evidence="26"/>
<keyword evidence="15" id="KW-0547">Nucleotide-binding</keyword>
<dbReference type="InterPro" id="IPR031157">
    <property type="entry name" value="G_TR_CS"/>
</dbReference>
<evidence type="ECO:0000256" key="7">
    <source>
        <dbReference type="ARBA" id="ARBA00007249"/>
    </source>
</evidence>
<comment type="similarity">
    <text evidence="6 26">Belongs to the glycosyltransferase 2 family. GalNAc-T subfamily.</text>
</comment>
<dbReference type="SUPFAM" id="SSF53448">
    <property type="entry name" value="Nucleotide-diphospho-sugar transferases"/>
    <property type="match status" value="1"/>
</dbReference>
<evidence type="ECO:0000259" key="28">
    <source>
        <dbReference type="PROSITE" id="PS51722"/>
    </source>
</evidence>
<comment type="function">
    <text evidence="2">This protein promotes the GTP-dependent binding of aminoacyl-tRNA to the A-site of ribosomes during protein biosynthesis.</text>
</comment>
<keyword evidence="23 26" id="KW-1015">Disulfide bond</keyword>
<feature type="compositionally biased region" description="Basic and acidic residues" evidence="27">
    <location>
        <begin position="466"/>
        <end position="497"/>
    </location>
</feature>
<keyword evidence="11 26" id="KW-0808">Transferase</keyword>
<evidence type="ECO:0000256" key="24">
    <source>
        <dbReference type="ARBA" id="ARBA00023180"/>
    </source>
</evidence>
<evidence type="ECO:0000256" key="16">
    <source>
        <dbReference type="ARBA" id="ARBA00022768"/>
    </source>
</evidence>
<dbReference type="FunFam" id="3.90.550.10:FF:000053">
    <property type="entry name" value="Polypeptide N-acetylgalactosaminyltransferase"/>
    <property type="match status" value="1"/>
</dbReference>
<evidence type="ECO:0000256" key="4">
    <source>
        <dbReference type="ARBA" id="ARBA00004496"/>
    </source>
</evidence>
<evidence type="ECO:0000256" key="23">
    <source>
        <dbReference type="ARBA" id="ARBA00023157"/>
    </source>
</evidence>
<dbReference type="GO" id="GO:0000139">
    <property type="term" value="C:Golgi membrane"/>
    <property type="evidence" value="ECO:0007669"/>
    <property type="project" value="UniProtKB-SubCell"/>
</dbReference>
<dbReference type="PANTHER" id="PTHR11675">
    <property type="entry name" value="N-ACETYLGALACTOSAMINYLTRANSFERASE"/>
    <property type="match status" value="1"/>
</dbReference>
<dbReference type="AlphaFoldDB" id="A0AAF3FJC5"/>
<dbReference type="Gene3D" id="2.40.30.10">
    <property type="entry name" value="Translation factors"/>
    <property type="match status" value="2"/>
</dbReference>
<keyword evidence="13" id="KW-0479">Metal-binding</keyword>
<dbReference type="GO" id="GO:0006493">
    <property type="term" value="P:protein O-linked glycosylation"/>
    <property type="evidence" value="ECO:0007669"/>
    <property type="project" value="TreeGrafter"/>
</dbReference>
<keyword evidence="14 26" id="KW-0430">Lectin</keyword>
<dbReference type="InterPro" id="IPR009000">
    <property type="entry name" value="Transl_B-barrel_sf"/>
</dbReference>
<evidence type="ECO:0000256" key="22">
    <source>
        <dbReference type="ARBA" id="ARBA00023136"/>
    </source>
</evidence>
<dbReference type="PANTHER" id="PTHR11675:SF68">
    <property type="entry name" value="N-ACETYLGALACTOSAMINYLTRANSFERASE 7"/>
    <property type="match status" value="1"/>
</dbReference>
<dbReference type="CDD" id="cd02510">
    <property type="entry name" value="pp-GalNAc-T"/>
    <property type="match status" value="1"/>
</dbReference>
<dbReference type="GO" id="GO:0046872">
    <property type="term" value="F:metal ion binding"/>
    <property type="evidence" value="ECO:0007669"/>
    <property type="project" value="UniProtKB-KW"/>
</dbReference>
<dbReference type="SUPFAM" id="SSF52540">
    <property type="entry name" value="P-loop containing nucleoside triphosphate hydrolases"/>
    <property type="match status" value="1"/>
</dbReference>
<evidence type="ECO:0000256" key="21">
    <source>
        <dbReference type="ARBA" id="ARBA00023134"/>
    </source>
</evidence>
<evidence type="ECO:0000313" key="29">
    <source>
        <dbReference type="Proteomes" id="UP000887575"/>
    </source>
</evidence>
<keyword evidence="10 26" id="KW-0328">Glycosyltransferase</keyword>
<evidence type="ECO:0000256" key="2">
    <source>
        <dbReference type="ARBA" id="ARBA00003982"/>
    </source>
</evidence>
<dbReference type="GO" id="GO:0003924">
    <property type="term" value="F:GTPase activity"/>
    <property type="evidence" value="ECO:0007669"/>
    <property type="project" value="InterPro"/>
</dbReference>
<evidence type="ECO:0000313" key="31">
    <source>
        <dbReference type="WBParaSite" id="MBELARI_LOCUS9483"/>
    </source>
</evidence>
<dbReference type="CDD" id="cd03705">
    <property type="entry name" value="EF1_alpha_III"/>
    <property type="match status" value="1"/>
</dbReference>
<comment type="pathway">
    <text evidence="5 26">Protein modification; protein glycosylation.</text>
</comment>
<keyword evidence="21" id="KW-0342">GTP-binding</keyword>
<accession>A0AAF3FJC5</accession>
<feature type="region of interest" description="Disordered" evidence="27">
    <location>
        <begin position="440"/>
        <end position="497"/>
    </location>
</feature>
<dbReference type="CDD" id="cd23437">
    <property type="entry name" value="beta-trefoil_Ricin_GALNT7"/>
    <property type="match status" value="1"/>
</dbReference>
<dbReference type="WBParaSite" id="MBELARI_LOCUS9483">
    <property type="protein sequence ID" value="MBELARI_LOCUS9483"/>
    <property type="gene ID" value="MBELARI_LOCUS9483"/>
</dbReference>
<evidence type="ECO:0000256" key="6">
    <source>
        <dbReference type="ARBA" id="ARBA00005680"/>
    </source>
</evidence>
<dbReference type="PROSITE" id="PS00301">
    <property type="entry name" value="G_TR_1"/>
    <property type="match status" value="1"/>
</dbReference>
<keyword evidence="24" id="KW-0325">Glycoprotein</keyword>
<dbReference type="InterPro" id="IPR045885">
    <property type="entry name" value="GalNAc-T"/>
</dbReference>
<dbReference type="InterPro" id="IPR000795">
    <property type="entry name" value="T_Tr_GTP-bd_dom"/>
</dbReference>
<dbReference type="FunFam" id="3.40.50.300:FF:000090">
    <property type="entry name" value="Elongation factor 1-alpha"/>
    <property type="match status" value="1"/>
</dbReference>
<evidence type="ECO:0000256" key="3">
    <source>
        <dbReference type="ARBA" id="ARBA00004323"/>
    </source>
</evidence>
<dbReference type="FunFam" id="2.80.10.50:FF:000019">
    <property type="entry name" value="Polypeptide N-acetylgalactosaminyltransferase"/>
    <property type="match status" value="1"/>
</dbReference>
<evidence type="ECO:0000256" key="14">
    <source>
        <dbReference type="ARBA" id="ARBA00022734"/>
    </source>
</evidence>
<evidence type="ECO:0000256" key="5">
    <source>
        <dbReference type="ARBA" id="ARBA00004922"/>
    </source>
</evidence>
<dbReference type="InterPro" id="IPR004161">
    <property type="entry name" value="EFTu-like_2"/>
</dbReference>
<evidence type="ECO:0000313" key="30">
    <source>
        <dbReference type="WBParaSite" id="MBELARI_LOCUS673"/>
    </source>
</evidence>
<keyword evidence="29" id="KW-1185">Reference proteome</keyword>
<evidence type="ECO:0000256" key="20">
    <source>
        <dbReference type="ARBA" id="ARBA00023034"/>
    </source>
</evidence>
<evidence type="ECO:0000256" key="11">
    <source>
        <dbReference type="ARBA" id="ARBA00022679"/>
    </source>
</evidence>
<feature type="domain" description="Tr-type G" evidence="28">
    <location>
        <begin position="5"/>
        <end position="233"/>
    </location>
</feature>
<dbReference type="SUPFAM" id="SSF50465">
    <property type="entry name" value="EF-Tu/eEF-1alpha/eIF2-gamma C-terminal domain"/>
    <property type="match status" value="1"/>
</dbReference>
<dbReference type="Gene3D" id="3.40.50.300">
    <property type="entry name" value="P-loop containing nucleotide triphosphate hydrolases"/>
    <property type="match status" value="1"/>
</dbReference>
<evidence type="ECO:0000256" key="18">
    <source>
        <dbReference type="ARBA" id="ARBA00022968"/>
    </source>
</evidence>
<comment type="similarity">
    <text evidence="7">Belongs to the TRAFAC class translation factor GTPase superfamily. Classic translation factor GTPase family. EF-Tu/EF-1A subfamily.</text>
</comment>
<evidence type="ECO:0000256" key="15">
    <source>
        <dbReference type="ARBA" id="ARBA00022741"/>
    </source>
</evidence>
<evidence type="ECO:0000256" key="9">
    <source>
        <dbReference type="ARBA" id="ARBA00022553"/>
    </source>
</evidence>
<dbReference type="InterPro" id="IPR029044">
    <property type="entry name" value="Nucleotide-diphossugar_trans"/>
</dbReference>
<dbReference type="Pfam" id="PF03144">
    <property type="entry name" value="GTP_EFTU_D2"/>
    <property type="match status" value="1"/>
</dbReference>
<keyword evidence="18" id="KW-0735">Signal-anchor</keyword>
<dbReference type="GO" id="GO:0005525">
    <property type="term" value="F:GTP binding"/>
    <property type="evidence" value="ECO:0007669"/>
    <property type="project" value="UniProtKB-KW"/>
</dbReference>
<keyword evidence="17" id="KW-0648">Protein biosynthesis</keyword>
<dbReference type="Pfam" id="PF00535">
    <property type="entry name" value="Glycos_transf_2"/>
    <property type="match status" value="1"/>
</dbReference>
<dbReference type="WBParaSite" id="MBELARI_LOCUS673">
    <property type="protein sequence ID" value="MBELARI_LOCUS673"/>
    <property type="gene ID" value="MBELARI_LOCUS673"/>
</dbReference>
<dbReference type="GO" id="GO:0003746">
    <property type="term" value="F:translation elongation factor activity"/>
    <property type="evidence" value="ECO:0007669"/>
    <property type="project" value="UniProtKB-KW"/>
</dbReference>
<keyword evidence="20 26" id="KW-0333">Golgi apparatus</keyword>
<dbReference type="Pfam" id="PF22594">
    <property type="entry name" value="GTP-eEF1A_C"/>
    <property type="match status" value="1"/>
</dbReference>
<dbReference type="Gene3D" id="2.80.10.50">
    <property type="match status" value="1"/>
</dbReference>
<protein>
    <recommendedName>
        <fullName evidence="26">Polypeptide N-acetylgalactosaminyltransferase</fullName>
        <ecNumber evidence="26">2.4.1.-</ecNumber>
    </recommendedName>
    <alternativeName>
        <fullName evidence="26">Protein-UDP acetylgalactosaminyltransferase</fullName>
    </alternativeName>
</protein>
<dbReference type="InterPro" id="IPR027417">
    <property type="entry name" value="P-loop_NTPase"/>
</dbReference>
<name>A0AAF3FJC5_9BILA</name>
<sequence>MGKEKVHINIVVIGHVDSGKSTTTGHLIYKCGGIDKRTIEKFEKEAQEMGKGSFKYAWVLDKLKAERERGITIDIALWKFETAKYYVTIIDAPGHRDFIKNMITGTSQADCAVLVVACGTGEFEAGISKNGQTREHALLAQTLGVKQLIVACNKMDSTEPPFSESRFTEIKTEVSNFIKKIGYNPDAVPFVPISGLPLQDVYKIGGIGTVPVGRVETGLIKPGMVVTFAPQNVTTEVKSVEMHHESLPEAVPGDNVGFNIKNVSVKDIRRGSVCSDSKNDPAKEARSFTAQVIVMNHPGQIAAGYCPVLDCHTAHIACKFAELKEKVDRRTGKKVEDNPKALKNGDAGIVELIPTKPLCVEAFTDYPPLGRFAVRYLMALRPVVVRRFCFTAKHAVKRNPLVSFLVVAGIFVLFCYLSSGSDEKQSHDVELPHGLNANQLVEAPTPLPGAPDPNTRFDNSKPGNYEPKEPEKVTNDRGERGEAAFPKDEEEKQQSQHAMREFGFNTVISDAIRMERTIPDIRPAECKYWNYPEDLPTVSVVIVFHNEGWSPLLRTVHSVVLRSPRHLLKQVVMVDDFSDKEHLGKKLEDYLERGFKNKVEVTLVRNKEREGLIRARTIGAQHATADVVLFLDAHCEVNVNWLPPLLAPIKYNKRVMTVPVIDGIDMNTWEYRSVYGSPDRHFRGIFEWGLLYKETEIPAQERADRTHDSQPFRSPTHAGGLFAINREWFKELGYYDPGLQIWGGEQYELSFKIWQCGGGILFVPCSHVGHVYRNHMPYGFGKLSGKPVISTNMLRVIRTWMDEYGDLYFIREPSAQHRTPGDISEQLELRKSLQCKSFDWFMKNVAYDVPASYPILPKNKVWGEAKNLATGKCLDTMGRAIPGTVGATPCHGYGGNQLIRLNEQGQMCQGEWCITPQGSSIKTGHCQKGTANGPFDYDKETQMITYKRGSTCLTADSSQGSSELLLKRCDKDNANQKWVWREIFTD</sequence>
<dbReference type="SUPFAM" id="SSF50447">
    <property type="entry name" value="Translation proteins"/>
    <property type="match status" value="1"/>
</dbReference>